<evidence type="ECO:0000256" key="2">
    <source>
        <dbReference type="ARBA" id="ARBA00022679"/>
    </source>
</evidence>
<evidence type="ECO:0000256" key="9">
    <source>
        <dbReference type="SAM" id="MobiDB-lite"/>
    </source>
</evidence>
<evidence type="ECO:0000259" key="12">
    <source>
        <dbReference type="PROSITE" id="PS51424"/>
    </source>
</evidence>
<keyword evidence="6" id="KW-0067">ATP-binding</keyword>
<evidence type="ECO:0000313" key="14">
    <source>
        <dbReference type="Proteomes" id="UP001159405"/>
    </source>
</evidence>
<feature type="region of interest" description="Disordered" evidence="9">
    <location>
        <begin position="429"/>
        <end position="455"/>
    </location>
</feature>
<comment type="catalytic activity">
    <reaction evidence="7">
        <text>L-threonyl-[protein] + ATP = O-phospho-L-threonyl-[protein] + ADP + H(+)</text>
        <dbReference type="Rhea" id="RHEA:46608"/>
        <dbReference type="Rhea" id="RHEA-COMP:11060"/>
        <dbReference type="Rhea" id="RHEA-COMP:11605"/>
        <dbReference type="ChEBI" id="CHEBI:15378"/>
        <dbReference type="ChEBI" id="CHEBI:30013"/>
        <dbReference type="ChEBI" id="CHEBI:30616"/>
        <dbReference type="ChEBI" id="CHEBI:61977"/>
        <dbReference type="ChEBI" id="CHEBI:456216"/>
        <dbReference type="EC" id="2.7.11.1"/>
    </reaction>
</comment>
<keyword evidence="3" id="KW-0677">Repeat</keyword>
<dbReference type="PROSITE" id="PS51424">
    <property type="entry name" value="ROC"/>
    <property type="match status" value="1"/>
</dbReference>
<protein>
    <recommendedName>
        <fullName evidence="1">non-specific serine/threonine protein kinase</fullName>
        <ecNumber evidence="1">2.7.11.1</ecNumber>
    </recommendedName>
</protein>
<keyword evidence="5" id="KW-0418">Kinase</keyword>
<keyword evidence="10" id="KW-1133">Transmembrane helix</keyword>
<dbReference type="CDD" id="cd01670">
    <property type="entry name" value="Death"/>
    <property type="match status" value="1"/>
</dbReference>
<organism evidence="13 14">
    <name type="scientific">Porites lobata</name>
    <dbReference type="NCBI Taxonomy" id="104759"/>
    <lineage>
        <taxon>Eukaryota</taxon>
        <taxon>Metazoa</taxon>
        <taxon>Cnidaria</taxon>
        <taxon>Anthozoa</taxon>
        <taxon>Hexacorallia</taxon>
        <taxon>Scleractinia</taxon>
        <taxon>Fungiina</taxon>
        <taxon>Poritidae</taxon>
        <taxon>Porites</taxon>
    </lineage>
</organism>
<dbReference type="Proteomes" id="UP001159405">
    <property type="component" value="Unassembled WGS sequence"/>
</dbReference>
<dbReference type="InterPro" id="IPR011029">
    <property type="entry name" value="DEATH-like_dom_sf"/>
</dbReference>
<feature type="domain" description="Death" evidence="11">
    <location>
        <begin position="914"/>
        <end position="980"/>
    </location>
</feature>
<dbReference type="SUPFAM" id="SSF47986">
    <property type="entry name" value="DEATH domain"/>
    <property type="match status" value="1"/>
</dbReference>
<evidence type="ECO:0000256" key="8">
    <source>
        <dbReference type="ARBA" id="ARBA00048679"/>
    </source>
</evidence>
<evidence type="ECO:0000256" key="5">
    <source>
        <dbReference type="ARBA" id="ARBA00022777"/>
    </source>
</evidence>
<keyword evidence="10" id="KW-0472">Membrane</keyword>
<evidence type="ECO:0000259" key="11">
    <source>
        <dbReference type="PROSITE" id="PS50017"/>
    </source>
</evidence>
<evidence type="ECO:0000256" key="10">
    <source>
        <dbReference type="SAM" id="Phobius"/>
    </source>
</evidence>
<dbReference type="InterPro" id="IPR020859">
    <property type="entry name" value="ROC"/>
</dbReference>
<keyword evidence="14" id="KW-1185">Reference proteome</keyword>
<evidence type="ECO:0000256" key="4">
    <source>
        <dbReference type="ARBA" id="ARBA00022741"/>
    </source>
</evidence>
<dbReference type="PANTHER" id="PTHR47679">
    <property type="entry name" value="PROTEIN TORNADO 1"/>
    <property type="match status" value="1"/>
</dbReference>
<dbReference type="Pfam" id="PF16095">
    <property type="entry name" value="COR-A"/>
    <property type="match status" value="1"/>
</dbReference>
<gene>
    <name evidence="13" type="ORF">PLOB_00000882</name>
</gene>
<comment type="caution">
    <text evidence="13">The sequence shown here is derived from an EMBL/GenBank/DDBJ whole genome shotgun (WGS) entry which is preliminary data.</text>
</comment>
<evidence type="ECO:0000313" key="13">
    <source>
        <dbReference type="EMBL" id="CAH3042335.1"/>
    </source>
</evidence>
<dbReference type="EC" id="2.7.11.1" evidence="1"/>
<dbReference type="SUPFAM" id="SSF52540">
    <property type="entry name" value="P-loop containing nucleoside triphosphate hydrolases"/>
    <property type="match status" value="1"/>
</dbReference>
<dbReference type="PROSITE" id="PS50017">
    <property type="entry name" value="DEATH_DOMAIN"/>
    <property type="match status" value="1"/>
</dbReference>
<keyword evidence="10" id="KW-0812">Transmembrane</keyword>
<evidence type="ECO:0000256" key="6">
    <source>
        <dbReference type="ARBA" id="ARBA00022840"/>
    </source>
</evidence>
<sequence length="1002" mass="115002">MIMETNSEIKRKTLKALKRSHFRSWFEPPPSYVIARGPKAVAAYQRAKETGKILDRRVKVVLIGQDRVGKTSVGRSLKGEPFRANETSTDGVQMHTPLKNPGIQPWKFSVMQQETTAYHHKCAEYIGRELLAEAKAEETRAYKEFINKFPRPTKRPRPTNRLNHESLDLILDLTEIPDIFGSESTRNQLGEIPEQEDGNIPDEIVRLLDGKQKEEFAALPDRVWPVIWDLAGQAVYRAIHPIFMSPEAVYILVFDLVKELTSSAQCKVRTEGCEEVEIAAPDSGDTNLDHIMRWLDLVHSLRQSSNGETLPPVVLVGTHADCANSDRMLALKKFLSRNARVLSKRIAQTLTVDNTRAGESPSQEDRQIVKLRQEILNAADTMPHTNIRVPLKWLEVENKVYELSKQGEKYMTRQRFKMEIFDYQEFLGDDEDEDDFDDSNEDEVSVYDDDGDDDDDVDGYDDCSEVCVDNVNDNTEEGLLMEEEEDEEDDFEHLLNFLHDRGTIVYHDSANNPNGLVVLDPQWLIDVLCKIVTVKEQEEESLRVLSLRQDLLDKGILHAQLLEHVCKNLKLDRIKDSLLFIMKKFNLLCECKNKDGISIYLVPCMLTTKPADDLMGPVFHGSAPVFITFDTNYVPAGLFSRLLVLFGEWAACKTSCEQQQFYANAARFFIGKVTCLGFACFKTVIKIHLWTMDNSNPAETEPELCSEVSSVLRSSLERLKRECHWLRAVSWQLCGQCKLCRGRVNPETKKCYWHQTTDCFHDDCAHYVPVNSSPFCCAYAKGPDFRISQTWIQVLKQTILPAFYSTAFWCLFVVLLFFWLYCVTAVTPFIERSEGLSLRSGRVLDQSQQKCHFFRRNSNPLQIFQLQPKKETSSSSMGDRLEKKSIISPSNQAILMLKQLYRYIISVKEGNPSNEELEELAQNIRAEDWRKLGRRLIKSDAKLDEFDSQKGVSEKVYQMLLQWKARDGSEATYKVLNDALCHKLVQNRELAEKFCCNRKRSF</sequence>
<evidence type="ECO:0000256" key="7">
    <source>
        <dbReference type="ARBA" id="ARBA00047899"/>
    </source>
</evidence>
<accession>A0ABN8N5V2</accession>
<feature type="transmembrane region" description="Helical" evidence="10">
    <location>
        <begin position="806"/>
        <end position="830"/>
    </location>
</feature>
<dbReference type="InterPro" id="IPR027417">
    <property type="entry name" value="P-loop_NTPase"/>
</dbReference>
<comment type="catalytic activity">
    <reaction evidence="8">
        <text>L-seryl-[protein] + ATP = O-phospho-L-seryl-[protein] + ADP + H(+)</text>
        <dbReference type="Rhea" id="RHEA:17989"/>
        <dbReference type="Rhea" id="RHEA-COMP:9863"/>
        <dbReference type="Rhea" id="RHEA-COMP:11604"/>
        <dbReference type="ChEBI" id="CHEBI:15378"/>
        <dbReference type="ChEBI" id="CHEBI:29999"/>
        <dbReference type="ChEBI" id="CHEBI:30616"/>
        <dbReference type="ChEBI" id="CHEBI:83421"/>
        <dbReference type="ChEBI" id="CHEBI:456216"/>
        <dbReference type="EC" id="2.7.11.1"/>
    </reaction>
</comment>
<evidence type="ECO:0000256" key="1">
    <source>
        <dbReference type="ARBA" id="ARBA00012513"/>
    </source>
</evidence>
<dbReference type="PANTHER" id="PTHR47679:SF1">
    <property type="entry name" value="PROTEIN TORNADO 1"/>
    <property type="match status" value="1"/>
</dbReference>
<dbReference type="Gene3D" id="3.40.50.300">
    <property type="entry name" value="P-loop containing nucleotide triphosphate hydrolases"/>
    <property type="match status" value="2"/>
</dbReference>
<dbReference type="InterPro" id="IPR000488">
    <property type="entry name" value="Death_dom"/>
</dbReference>
<dbReference type="SMART" id="SM00005">
    <property type="entry name" value="DEATH"/>
    <property type="match status" value="1"/>
</dbReference>
<evidence type="ECO:0000256" key="3">
    <source>
        <dbReference type="ARBA" id="ARBA00022737"/>
    </source>
</evidence>
<reference evidence="13 14" key="1">
    <citation type="submission" date="2022-05" db="EMBL/GenBank/DDBJ databases">
        <authorList>
            <consortium name="Genoscope - CEA"/>
            <person name="William W."/>
        </authorList>
    </citation>
    <scope>NUCLEOTIDE SEQUENCE [LARGE SCALE GENOMIC DNA]</scope>
</reference>
<proteinExistence type="predicted"/>
<name>A0ABN8N5V2_9CNID</name>
<dbReference type="Gene3D" id="1.10.533.10">
    <property type="entry name" value="Death Domain, Fas"/>
    <property type="match status" value="1"/>
</dbReference>
<dbReference type="EMBL" id="CALNXK010000010">
    <property type="protein sequence ID" value="CAH3042335.1"/>
    <property type="molecule type" value="Genomic_DNA"/>
</dbReference>
<feature type="region of interest" description="Disordered" evidence="9">
    <location>
        <begin position="74"/>
        <end position="98"/>
    </location>
</feature>
<dbReference type="Pfam" id="PF00531">
    <property type="entry name" value="Death"/>
    <property type="match status" value="1"/>
</dbReference>
<feature type="domain" description="Roc" evidence="12">
    <location>
        <begin position="51"/>
        <end position="382"/>
    </location>
</feature>
<dbReference type="InterPro" id="IPR032171">
    <property type="entry name" value="COR-A"/>
</dbReference>
<keyword evidence="2" id="KW-0808">Transferase</keyword>
<keyword evidence="4" id="KW-0547">Nucleotide-binding</keyword>